<dbReference type="Proteomes" id="UP000265618">
    <property type="component" value="Unassembled WGS sequence"/>
</dbReference>
<feature type="non-terminal residue" evidence="3">
    <location>
        <position position="1"/>
    </location>
</feature>
<name>A0A9K3D0F4_9EUKA</name>
<dbReference type="SMART" id="SM00271">
    <property type="entry name" value="DnaJ"/>
    <property type="match status" value="1"/>
</dbReference>
<feature type="domain" description="J" evidence="2">
    <location>
        <begin position="182"/>
        <end position="270"/>
    </location>
</feature>
<gene>
    <name evidence="3" type="ORF">KIPB_008270</name>
</gene>
<dbReference type="AlphaFoldDB" id="A0A9K3D0F4"/>
<dbReference type="EMBL" id="BDIP01002519">
    <property type="protein sequence ID" value="GIQ86417.1"/>
    <property type="molecule type" value="Genomic_DNA"/>
</dbReference>
<evidence type="ECO:0000313" key="4">
    <source>
        <dbReference type="Proteomes" id="UP000265618"/>
    </source>
</evidence>
<dbReference type="Pfam" id="PF00226">
    <property type="entry name" value="DnaJ"/>
    <property type="match status" value="1"/>
</dbReference>
<dbReference type="InterPro" id="IPR036869">
    <property type="entry name" value="J_dom_sf"/>
</dbReference>
<evidence type="ECO:0000259" key="2">
    <source>
        <dbReference type="PROSITE" id="PS50076"/>
    </source>
</evidence>
<dbReference type="InterPro" id="IPR001623">
    <property type="entry name" value="DnaJ_domain"/>
</dbReference>
<evidence type="ECO:0000313" key="3">
    <source>
        <dbReference type="EMBL" id="GIQ86417.1"/>
    </source>
</evidence>
<sequence>RDQGDERLEQLSQEVKDFEDDLARNRDTRSRNGTRFASQNLEALRARMDALEKQDQLEEKQRQEAYLAGNVDLNEQQPIAREDSQELEAFIAGVVACKPWLAQSQQRLKRKRLSTLERVFDERALPGTGSCAAELDFISTTVEPFIRQPQPLKSDQLLREDARYFPLLNSARELIARFKQRSHYARLGLLPEGQKISAKVLEGVSEAAVRKAYHTQIRVWHPDKAMAQGRVLFAHHTQYLKVLDAVFTLVEEAYSTLRDNTKRAVYDAALVQSALRSSPDHASKGKAKRRKKATVRPYGFYAKPKPHQK</sequence>
<dbReference type="InterPro" id="IPR052276">
    <property type="entry name" value="Diphthamide-biosynth_chaperone"/>
</dbReference>
<evidence type="ECO:0000256" key="1">
    <source>
        <dbReference type="SAM" id="MobiDB-lite"/>
    </source>
</evidence>
<feature type="compositionally biased region" description="Basic and acidic residues" evidence="1">
    <location>
        <begin position="21"/>
        <end position="30"/>
    </location>
</feature>
<protein>
    <recommendedName>
        <fullName evidence="2">J domain-containing protein</fullName>
    </recommendedName>
</protein>
<feature type="region of interest" description="Disordered" evidence="1">
    <location>
        <begin position="276"/>
        <end position="309"/>
    </location>
</feature>
<keyword evidence="4" id="KW-1185">Reference proteome</keyword>
<accession>A0A9K3D0F4</accession>
<reference evidence="3 4" key="1">
    <citation type="journal article" date="2018" name="PLoS ONE">
        <title>The draft genome of Kipferlia bialata reveals reductive genome evolution in fornicate parasites.</title>
        <authorList>
            <person name="Tanifuji G."/>
            <person name="Takabayashi S."/>
            <person name="Kume K."/>
            <person name="Takagi M."/>
            <person name="Nakayama T."/>
            <person name="Kamikawa R."/>
            <person name="Inagaki Y."/>
            <person name="Hashimoto T."/>
        </authorList>
    </citation>
    <scope>NUCLEOTIDE SEQUENCE [LARGE SCALE GENOMIC DNA]</scope>
    <source>
        <strain evidence="3">NY0173</strain>
    </source>
</reference>
<organism evidence="3 4">
    <name type="scientific">Kipferlia bialata</name>
    <dbReference type="NCBI Taxonomy" id="797122"/>
    <lineage>
        <taxon>Eukaryota</taxon>
        <taxon>Metamonada</taxon>
        <taxon>Carpediemonas-like organisms</taxon>
        <taxon>Kipferlia</taxon>
    </lineage>
</organism>
<proteinExistence type="predicted"/>
<dbReference type="CDD" id="cd06257">
    <property type="entry name" value="DnaJ"/>
    <property type="match status" value="1"/>
</dbReference>
<dbReference type="OrthoDB" id="10250354at2759"/>
<dbReference type="SUPFAM" id="SSF46565">
    <property type="entry name" value="Chaperone J-domain"/>
    <property type="match status" value="1"/>
</dbReference>
<feature type="compositionally biased region" description="Basic residues" evidence="1">
    <location>
        <begin position="284"/>
        <end position="294"/>
    </location>
</feature>
<dbReference type="PANTHER" id="PTHR44240:SF10">
    <property type="entry name" value="J DOMAIN-CONTAINING PROTEIN"/>
    <property type="match status" value="1"/>
</dbReference>
<comment type="caution">
    <text evidence="3">The sequence shown here is derived from an EMBL/GenBank/DDBJ whole genome shotgun (WGS) entry which is preliminary data.</text>
</comment>
<dbReference type="Gene3D" id="1.10.287.110">
    <property type="entry name" value="DnaJ domain"/>
    <property type="match status" value="1"/>
</dbReference>
<dbReference type="PROSITE" id="PS50076">
    <property type="entry name" value="DNAJ_2"/>
    <property type="match status" value="1"/>
</dbReference>
<feature type="region of interest" description="Disordered" evidence="1">
    <location>
        <begin position="1"/>
        <end position="38"/>
    </location>
</feature>
<dbReference type="PANTHER" id="PTHR44240">
    <property type="entry name" value="DNAJ DOMAIN (PROKARYOTIC HEAT SHOCK PROTEIN)-RELATED"/>
    <property type="match status" value="1"/>
</dbReference>
<dbReference type="InterPro" id="IPR018253">
    <property type="entry name" value="DnaJ_domain_CS"/>
</dbReference>
<dbReference type="PROSITE" id="PS00636">
    <property type="entry name" value="DNAJ_1"/>
    <property type="match status" value="1"/>
</dbReference>